<dbReference type="Proteomes" id="UP001165667">
    <property type="component" value="Unassembled WGS sequence"/>
</dbReference>
<evidence type="ECO:0000256" key="3">
    <source>
        <dbReference type="ARBA" id="ARBA00023163"/>
    </source>
</evidence>
<sequence length="78" mass="8211">MVQGLNAWINQLRAMTIAQPRRAVGAGGEMRRIIEAIAAGDADGAARASFDHVDRVRKFALAVLAQESGGLPTALPIT</sequence>
<proteinExistence type="predicted"/>
<dbReference type="Gene3D" id="1.20.120.530">
    <property type="entry name" value="GntR ligand-binding domain-like"/>
    <property type="match status" value="1"/>
</dbReference>
<dbReference type="RefSeq" id="WP_282588069.1">
    <property type="nucleotide sequence ID" value="NZ_JAMOIM010000030.1"/>
</dbReference>
<dbReference type="AlphaFoldDB" id="A0AA41Z0W0"/>
<gene>
    <name evidence="5" type="ORF">M8523_27365</name>
</gene>
<evidence type="ECO:0000259" key="4">
    <source>
        <dbReference type="Pfam" id="PF07729"/>
    </source>
</evidence>
<reference evidence="5" key="1">
    <citation type="submission" date="2022-05" db="EMBL/GenBank/DDBJ databases">
        <authorList>
            <person name="Pankratov T."/>
        </authorList>
    </citation>
    <scope>NUCLEOTIDE SEQUENCE</scope>
    <source>
        <strain evidence="5">BP6-180914</strain>
    </source>
</reference>
<dbReference type="EMBL" id="JAMOIM010000030">
    <property type="protein sequence ID" value="MCW6511694.1"/>
    <property type="molecule type" value="Genomic_DNA"/>
</dbReference>
<dbReference type="InterPro" id="IPR008920">
    <property type="entry name" value="TF_FadR/GntR_C"/>
</dbReference>
<keyword evidence="3" id="KW-0804">Transcription</keyword>
<dbReference type="SUPFAM" id="SSF48008">
    <property type="entry name" value="GntR ligand-binding domain-like"/>
    <property type="match status" value="1"/>
</dbReference>
<keyword evidence="1" id="KW-0805">Transcription regulation</keyword>
<feature type="domain" description="GntR C-terminal" evidence="4">
    <location>
        <begin position="1"/>
        <end position="54"/>
    </location>
</feature>
<evidence type="ECO:0000313" key="5">
    <source>
        <dbReference type="EMBL" id="MCW6511694.1"/>
    </source>
</evidence>
<evidence type="ECO:0000313" key="6">
    <source>
        <dbReference type="Proteomes" id="UP001165667"/>
    </source>
</evidence>
<keyword evidence="6" id="KW-1185">Reference proteome</keyword>
<dbReference type="Pfam" id="PF07729">
    <property type="entry name" value="FCD"/>
    <property type="match status" value="1"/>
</dbReference>
<dbReference type="GO" id="GO:0003677">
    <property type="term" value="F:DNA binding"/>
    <property type="evidence" value="ECO:0007669"/>
    <property type="project" value="UniProtKB-KW"/>
</dbReference>
<keyword evidence="2" id="KW-0238">DNA-binding</keyword>
<accession>A0AA41Z0W0</accession>
<evidence type="ECO:0000256" key="2">
    <source>
        <dbReference type="ARBA" id="ARBA00023125"/>
    </source>
</evidence>
<organism evidence="5 6">
    <name type="scientific">Lichenifustis flavocetrariae</name>
    <dbReference type="NCBI Taxonomy" id="2949735"/>
    <lineage>
        <taxon>Bacteria</taxon>
        <taxon>Pseudomonadati</taxon>
        <taxon>Pseudomonadota</taxon>
        <taxon>Alphaproteobacteria</taxon>
        <taxon>Hyphomicrobiales</taxon>
        <taxon>Lichenihabitantaceae</taxon>
        <taxon>Lichenifustis</taxon>
    </lineage>
</organism>
<comment type="caution">
    <text evidence="5">The sequence shown here is derived from an EMBL/GenBank/DDBJ whole genome shotgun (WGS) entry which is preliminary data.</text>
</comment>
<dbReference type="InterPro" id="IPR011711">
    <property type="entry name" value="GntR_C"/>
</dbReference>
<name>A0AA41Z0W0_9HYPH</name>
<evidence type="ECO:0000256" key="1">
    <source>
        <dbReference type="ARBA" id="ARBA00023015"/>
    </source>
</evidence>
<protein>
    <submittedName>
        <fullName evidence="5">FCD domain-containing protein</fullName>
    </submittedName>
</protein>